<dbReference type="EMBL" id="PQFF01000096">
    <property type="protein sequence ID" value="RHZ82859.1"/>
    <property type="molecule type" value="Genomic_DNA"/>
</dbReference>
<protein>
    <recommendedName>
        <fullName evidence="4">Crinkler effector protein N-terminal domain-containing protein</fullName>
    </recommendedName>
</protein>
<comment type="caution">
    <text evidence="5">The sequence shown here is derived from an EMBL/GenBank/DDBJ whole genome shotgun (WGS) entry which is preliminary data.</text>
</comment>
<evidence type="ECO:0000256" key="1">
    <source>
        <dbReference type="ARBA" id="ARBA00004340"/>
    </source>
</evidence>
<dbReference type="OrthoDB" id="2350603at2759"/>
<sequence>MSTITLSCLVAGEDLSSAFAVKIDKFKSISILKKAIKEKEKPEFDNFASDKLQLWKVNIPMDNENEKLIAVQKINVNIKDDLEGEELRPLSKINKHFSTEPPEEHIHVIIRRPDESKEVHCTATYLRKTNNFQWTVTRQTTSLKSFKEKLREIFTFPDGAENEHITISCVIDSASDLYQTKSTLCETTKDETVEGAGAIDRKNIYFSTDEDLASIVWKTNINKVDLEIIVDTSQEPFSSYNFRKMRDLFGLTANNLGEVPTIEIESSSITKATKKIIDGVIDVLLQIHRTTPNIVIYPNEANRRSFIEAIIRGVADTYNGKVLIWSEYEVCGSHGKGPIDWIIKMGDTIISVTAAKKEDLSYCVGQSTVQAHALMQLNTRKRKREAELGESEMFCIVSTGVDWLITKVRNSNGMLELFLCSSNYKALPINNKPLTSDDLIKPVEKLFQHIKGALDQQINSNKRIKVDM</sequence>
<proteinExistence type="predicted"/>
<dbReference type="AlphaFoldDB" id="A0A397J3H9"/>
<dbReference type="Pfam" id="PF20147">
    <property type="entry name" value="Crinkler"/>
    <property type="match status" value="1"/>
</dbReference>
<dbReference type="Proteomes" id="UP000266861">
    <property type="component" value="Unassembled WGS sequence"/>
</dbReference>
<dbReference type="InterPro" id="IPR045379">
    <property type="entry name" value="Crinkler_N"/>
</dbReference>
<evidence type="ECO:0000256" key="3">
    <source>
        <dbReference type="ARBA" id="ARBA00022525"/>
    </source>
</evidence>
<evidence type="ECO:0000259" key="4">
    <source>
        <dbReference type="Pfam" id="PF20147"/>
    </source>
</evidence>
<dbReference type="GO" id="GO:0005576">
    <property type="term" value="C:extracellular region"/>
    <property type="evidence" value="ECO:0007669"/>
    <property type="project" value="UniProtKB-SubCell"/>
</dbReference>
<keyword evidence="3" id="KW-0964">Secreted</keyword>
<comment type="subcellular location">
    <subcellularLocation>
        <location evidence="1">Host cell</location>
    </subcellularLocation>
    <subcellularLocation>
        <location evidence="2">Secreted</location>
    </subcellularLocation>
</comment>
<organism evidence="5 6">
    <name type="scientific">Diversispora epigaea</name>
    <dbReference type="NCBI Taxonomy" id="1348612"/>
    <lineage>
        <taxon>Eukaryota</taxon>
        <taxon>Fungi</taxon>
        <taxon>Fungi incertae sedis</taxon>
        <taxon>Mucoromycota</taxon>
        <taxon>Glomeromycotina</taxon>
        <taxon>Glomeromycetes</taxon>
        <taxon>Diversisporales</taxon>
        <taxon>Diversisporaceae</taxon>
        <taxon>Diversispora</taxon>
    </lineage>
</organism>
<reference evidence="5 6" key="1">
    <citation type="submission" date="2018-08" db="EMBL/GenBank/DDBJ databases">
        <title>Genome and evolution of the arbuscular mycorrhizal fungus Diversispora epigaea (formerly Glomus versiforme) and its bacterial endosymbionts.</title>
        <authorList>
            <person name="Sun X."/>
            <person name="Fei Z."/>
            <person name="Harrison M."/>
        </authorList>
    </citation>
    <scope>NUCLEOTIDE SEQUENCE [LARGE SCALE GENOMIC DNA]</scope>
    <source>
        <strain evidence="5 6">IT104</strain>
    </source>
</reference>
<evidence type="ECO:0000256" key="2">
    <source>
        <dbReference type="ARBA" id="ARBA00004613"/>
    </source>
</evidence>
<name>A0A397J3H9_9GLOM</name>
<dbReference type="GO" id="GO:0043657">
    <property type="term" value="C:host cell"/>
    <property type="evidence" value="ECO:0007669"/>
    <property type="project" value="UniProtKB-SubCell"/>
</dbReference>
<feature type="domain" description="Crinkler effector protein N-terminal" evidence="4">
    <location>
        <begin position="4"/>
        <end position="110"/>
    </location>
</feature>
<evidence type="ECO:0000313" key="6">
    <source>
        <dbReference type="Proteomes" id="UP000266861"/>
    </source>
</evidence>
<evidence type="ECO:0000313" key="5">
    <source>
        <dbReference type="EMBL" id="RHZ82859.1"/>
    </source>
</evidence>
<keyword evidence="6" id="KW-1185">Reference proteome</keyword>
<accession>A0A397J3H9</accession>
<gene>
    <name evidence="5" type="ORF">Glove_103g174</name>
</gene>